<evidence type="ECO:0000256" key="5">
    <source>
        <dbReference type="SAM" id="Phobius"/>
    </source>
</evidence>
<comment type="caution">
    <text evidence="7">The sequence shown here is derived from an EMBL/GenBank/DDBJ whole genome shotgun (WGS) entry which is preliminary data.</text>
</comment>
<feature type="transmembrane region" description="Helical" evidence="5">
    <location>
        <begin position="144"/>
        <end position="162"/>
    </location>
</feature>
<reference evidence="7" key="1">
    <citation type="submission" date="2022-12" db="EMBL/GenBank/DDBJ databases">
        <title>New Phytohabitans aurantiacus sp. RD004123 nov., an actinomycete isolated from soil.</title>
        <authorList>
            <person name="Triningsih D.W."/>
            <person name="Harunari E."/>
            <person name="Igarashi Y."/>
        </authorList>
    </citation>
    <scope>NUCLEOTIDE SEQUENCE</scope>
    <source>
        <strain evidence="7">RD004123</strain>
    </source>
</reference>
<dbReference type="InterPro" id="IPR050482">
    <property type="entry name" value="Sensor_HK_TwoCompSys"/>
</dbReference>
<feature type="transmembrane region" description="Helical" evidence="5">
    <location>
        <begin position="245"/>
        <end position="265"/>
    </location>
</feature>
<keyword evidence="5" id="KW-0812">Transmembrane</keyword>
<gene>
    <name evidence="7" type="ORF">Pa4123_08750</name>
</gene>
<keyword evidence="5" id="KW-0472">Membrane</keyword>
<feature type="transmembrane region" description="Helical" evidence="5">
    <location>
        <begin position="70"/>
        <end position="94"/>
    </location>
</feature>
<feature type="transmembrane region" description="Helical" evidence="5">
    <location>
        <begin position="45"/>
        <end position="63"/>
    </location>
</feature>
<keyword evidence="2" id="KW-0418">Kinase</keyword>
<proteinExistence type="predicted"/>
<feature type="compositionally biased region" description="Basic residues" evidence="4">
    <location>
        <begin position="596"/>
        <end position="610"/>
    </location>
</feature>
<feature type="compositionally biased region" description="Basic and acidic residues" evidence="4">
    <location>
        <begin position="569"/>
        <end position="582"/>
    </location>
</feature>
<protein>
    <recommendedName>
        <fullName evidence="6">Signal transduction histidine kinase subgroup 3 dimerisation and phosphoacceptor domain-containing protein</fullName>
    </recommendedName>
</protein>
<keyword evidence="8" id="KW-1185">Reference proteome</keyword>
<feature type="domain" description="Signal transduction histidine kinase subgroup 3 dimerisation and phosphoacceptor" evidence="6">
    <location>
        <begin position="466"/>
        <end position="534"/>
    </location>
</feature>
<feature type="transmembrane region" description="Helical" evidence="5">
    <location>
        <begin position="106"/>
        <end position="132"/>
    </location>
</feature>
<feature type="transmembrane region" description="Helical" evidence="5">
    <location>
        <begin position="7"/>
        <end position="30"/>
    </location>
</feature>
<dbReference type="InterPro" id="IPR011712">
    <property type="entry name" value="Sig_transdc_His_kin_sub3_dim/P"/>
</dbReference>
<dbReference type="RefSeq" id="WP_281892621.1">
    <property type="nucleotide sequence ID" value="NZ_BSDI01000003.1"/>
</dbReference>
<keyword evidence="3" id="KW-0902">Two-component regulatory system</keyword>
<keyword evidence="5" id="KW-1133">Transmembrane helix</keyword>
<evidence type="ECO:0000256" key="3">
    <source>
        <dbReference type="ARBA" id="ARBA00023012"/>
    </source>
</evidence>
<feature type="transmembrane region" description="Helical" evidence="5">
    <location>
        <begin position="187"/>
        <end position="210"/>
    </location>
</feature>
<sequence>MSRDSRVRIAAAWAVVLICTVLAGLVVWVASRHGDLVSSSDGDQLVGQIIAGVLWTVPGAVLVTYRPRNIIGWLLLTGGTCNALFVGLMVYGWYGLVIADPSWPTARWALTAGGGLSIPDWLLLPTLLIAFYPAGRLPARWLRWPVGGAAAGILLLTVVASFDPEGGLGSGGPASVPVVLPDPVRHLLIMGVCLPLVVVSIVAIWVGTVVRFLRARSLHRDQLTLLACVVGAFLIGALLPDWPPVVLTIIGSLIPVAIAVGVLRYRLLGIAIVLRRGLVYGALSTTVVGVYLLVSALTAQALGGPPIPGVVAAAVVAVGLTPARDQLQQVVDRFVDGPRADPVQAVSHLGGRVADTAQTELHTALESVAESVGAVGAAVVALDGHVVCIVGGQPTNHTIGTLRAGGRDLGALRLATRYRPPRSLSVSERHLHAALTAQVAVVVLALNLTDELKAEGGRVVSATQAERDRLRRDLHDGLGPSQSGVGLGLQALTDTVDADNMTACAALLQRLRAEAVTAVHDIRRIIDDLRPAALDQLSLADARQQKSRVALRPDEHYRDSRQPSPSTTGRRECHLPHRDRSIYQRRSACSRPECRRQHHHRQSSTTPHRC</sequence>
<dbReference type="EMBL" id="BSDI01000003">
    <property type="protein sequence ID" value="GLH95603.1"/>
    <property type="molecule type" value="Genomic_DNA"/>
</dbReference>
<evidence type="ECO:0000256" key="2">
    <source>
        <dbReference type="ARBA" id="ARBA00022777"/>
    </source>
</evidence>
<feature type="transmembrane region" description="Helical" evidence="5">
    <location>
        <begin position="277"/>
        <end position="299"/>
    </location>
</feature>
<evidence type="ECO:0000256" key="4">
    <source>
        <dbReference type="SAM" id="MobiDB-lite"/>
    </source>
</evidence>
<dbReference type="Pfam" id="PF07730">
    <property type="entry name" value="HisKA_3"/>
    <property type="match status" value="1"/>
</dbReference>
<feature type="transmembrane region" description="Helical" evidence="5">
    <location>
        <begin position="222"/>
        <end position="239"/>
    </location>
</feature>
<evidence type="ECO:0000313" key="7">
    <source>
        <dbReference type="EMBL" id="GLH95603.1"/>
    </source>
</evidence>
<evidence type="ECO:0000256" key="1">
    <source>
        <dbReference type="ARBA" id="ARBA00022679"/>
    </source>
</evidence>
<dbReference type="PANTHER" id="PTHR24421">
    <property type="entry name" value="NITRATE/NITRITE SENSOR PROTEIN NARX-RELATED"/>
    <property type="match status" value="1"/>
</dbReference>
<dbReference type="Proteomes" id="UP001144280">
    <property type="component" value="Unassembled WGS sequence"/>
</dbReference>
<name>A0ABQ5QLM4_9ACTN</name>
<feature type="compositionally biased region" description="Basic and acidic residues" evidence="4">
    <location>
        <begin position="551"/>
        <end position="561"/>
    </location>
</feature>
<organism evidence="7 8">
    <name type="scientific">Phytohabitans aurantiacus</name>
    <dbReference type="NCBI Taxonomy" id="3016789"/>
    <lineage>
        <taxon>Bacteria</taxon>
        <taxon>Bacillati</taxon>
        <taxon>Actinomycetota</taxon>
        <taxon>Actinomycetes</taxon>
        <taxon>Micromonosporales</taxon>
        <taxon>Micromonosporaceae</taxon>
    </lineage>
</organism>
<accession>A0ABQ5QLM4</accession>
<dbReference type="Gene3D" id="6.10.250.2870">
    <property type="match status" value="1"/>
</dbReference>
<keyword evidence="1" id="KW-0808">Transferase</keyword>
<evidence type="ECO:0000259" key="6">
    <source>
        <dbReference type="Pfam" id="PF07730"/>
    </source>
</evidence>
<feature type="region of interest" description="Disordered" evidence="4">
    <location>
        <begin position="542"/>
        <end position="610"/>
    </location>
</feature>
<evidence type="ECO:0000313" key="8">
    <source>
        <dbReference type="Proteomes" id="UP001144280"/>
    </source>
</evidence>